<evidence type="ECO:0000313" key="1">
    <source>
        <dbReference type="EMBL" id="QHT20494.1"/>
    </source>
</evidence>
<reference evidence="1" key="1">
    <citation type="journal article" date="2020" name="Nature">
        <title>Giant virus diversity and host interactions through global metagenomics.</title>
        <authorList>
            <person name="Schulz F."/>
            <person name="Roux S."/>
            <person name="Paez-Espino D."/>
            <person name="Jungbluth S."/>
            <person name="Walsh D.A."/>
            <person name="Denef V.J."/>
            <person name="McMahon K.D."/>
            <person name="Konstantinidis K.T."/>
            <person name="Eloe-Fadrosh E.A."/>
            <person name="Kyrpides N.C."/>
            <person name="Woyke T."/>
        </authorList>
    </citation>
    <scope>NUCLEOTIDE SEQUENCE</scope>
    <source>
        <strain evidence="1">GVMAG-M-3300023174-60</strain>
    </source>
</reference>
<dbReference type="EMBL" id="MN739678">
    <property type="protein sequence ID" value="QHT20494.1"/>
    <property type="molecule type" value="Genomic_DNA"/>
</dbReference>
<accession>A0A6C0DV33</accession>
<name>A0A6C0DV33_9ZZZZ</name>
<organism evidence="1">
    <name type="scientific">viral metagenome</name>
    <dbReference type="NCBI Taxonomy" id="1070528"/>
    <lineage>
        <taxon>unclassified sequences</taxon>
        <taxon>metagenomes</taxon>
        <taxon>organismal metagenomes</taxon>
    </lineage>
</organism>
<proteinExistence type="predicted"/>
<dbReference type="AlphaFoldDB" id="A0A6C0DV33"/>
<protein>
    <submittedName>
        <fullName evidence="1">Uncharacterized protein</fullName>
    </submittedName>
</protein>
<sequence length="964" mass="113475">MKYLQSKINTFYNLHNEKVKPILESIITNMLLSCKYTNGQSLERHNWGGKPIKLKNIPTDIHSKNFNEELLKALDCDENEKAIIELLWGDVQLGKRVQACIIMWISVYVLQRPVIYIFRNLDIDRSQLQDDILGTEDFSFNIQHIRKIVTEFNDLLKDHLDTDCNEYWHKLKLPALKDLRISDNINRLSNKDSVGPLDIFAGLMNNTTLENIDVKLNEYIAHNNELADFTLLIDEGDLVTPTASNDNTNKKDCADSTQYEQLLATISKKVRYSLKITGTAHSLLYNCTTRLGHNNYIQNKISKVHKMERTEDYYGIMNSKINFNTESIKTWWNYQEPNPDTTAKKKNICVKYTLKKDYEHNIKNMIQTILDRQNIIYNSLLISEEKIRNFQFDLVYNHILKDFSHLFLIVFHGKCLQLYLHKSYIKEFHQISKRDSQKFKRLYQEGGIFTNPYNTYEDNITLPNDYCYYIIDSKKFNIKMVYKLLKILFTESQAHIKNKTVITITGKYGERGYSFTSDDYGKYSFHLTDQYLVSHAAFNCTDIAQRIRLQGKYTDKELKNGSMKLTLWTTNELKDVIQNFYIKFIKDLERYIMDCNSYEEIQEVIENIIDNGEKKFGKYMKYLDVAKKRKNIKPNARYDKKYNGYRLLTYNDMSDSDIEKWCNESKLPEYICINNILKSNKNEIIPKYGKWEYTFDEILEIFNNEAEYLKYITQQKLHKSLANDSDKQGMFYKTSIAKDKRVYSFDECKSEIENLKEGSNLGISYQGDGEKIDSIKTRLYRCYTDINDHTTIKYILRVCKVLKKSRLLPDNINNSPFILMDDMNILHSELKEEYIDTKPENYYWKTPDGWLFLHMDSKQDIISLNITSPDSDTSSVTSSEPDSNIIQFTTDCCTTPTSTQLRFGIADIYTIYKTWCKNKNKKHLNRALFKDEFERLNYKEDKHKGVDNNGKSGKRGYNVMVELK</sequence>